<feature type="region of interest" description="Disordered" evidence="1">
    <location>
        <begin position="494"/>
        <end position="525"/>
    </location>
</feature>
<keyword evidence="2" id="KW-0472">Membrane</keyword>
<organism evidence="3 4">
    <name type="scientific">Tanacetum coccineum</name>
    <dbReference type="NCBI Taxonomy" id="301880"/>
    <lineage>
        <taxon>Eukaryota</taxon>
        <taxon>Viridiplantae</taxon>
        <taxon>Streptophyta</taxon>
        <taxon>Embryophyta</taxon>
        <taxon>Tracheophyta</taxon>
        <taxon>Spermatophyta</taxon>
        <taxon>Magnoliopsida</taxon>
        <taxon>eudicotyledons</taxon>
        <taxon>Gunneridae</taxon>
        <taxon>Pentapetalae</taxon>
        <taxon>asterids</taxon>
        <taxon>campanulids</taxon>
        <taxon>Asterales</taxon>
        <taxon>Asteraceae</taxon>
        <taxon>Asteroideae</taxon>
        <taxon>Anthemideae</taxon>
        <taxon>Anthemidinae</taxon>
        <taxon>Tanacetum</taxon>
    </lineage>
</organism>
<feature type="region of interest" description="Disordered" evidence="1">
    <location>
        <begin position="772"/>
        <end position="800"/>
    </location>
</feature>
<dbReference type="Gene3D" id="2.40.50.140">
    <property type="entry name" value="Nucleic acid-binding proteins"/>
    <property type="match status" value="1"/>
</dbReference>
<dbReference type="SUPFAM" id="SSF50249">
    <property type="entry name" value="Nucleic acid-binding proteins"/>
    <property type="match status" value="1"/>
</dbReference>
<feature type="compositionally biased region" description="Polar residues" evidence="1">
    <location>
        <begin position="704"/>
        <end position="713"/>
    </location>
</feature>
<keyword evidence="4" id="KW-1185">Reference proteome</keyword>
<gene>
    <name evidence="3" type="ORF">Tco_1131703</name>
</gene>
<comment type="caution">
    <text evidence="3">The sequence shown here is derived from an EMBL/GenBank/DDBJ whole genome shotgun (WGS) entry which is preliminary data.</text>
</comment>
<keyword evidence="2" id="KW-0812">Transmembrane</keyword>
<evidence type="ECO:0000313" key="4">
    <source>
        <dbReference type="Proteomes" id="UP001151760"/>
    </source>
</evidence>
<feature type="region of interest" description="Disordered" evidence="1">
    <location>
        <begin position="644"/>
        <end position="717"/>
    </location>
</feature>
<dbReference type="EMBL" id="BQNB010021715">
    <property type="protein sequence ID" value="GJU09307.1"/>
    <property type="molecule type" value="Genomic_DNA"/>
</dbReference>
<name>A0ABQ5J9V3_9ASTR</name>
<keyword evidence="3" id="KW-0695">RNA-directed DNA polymerase</keyword>
<feature type="region of interest" description="Disordered" evidence="1">
    <location>
        <begin position="356"/>
        <end position="384"/>
    </location>
</feature>
<feature type="compositionally biased region" description="Basic and acidic residues" evidence="1">
    <location>
        <begin position="645"/>
        <end position="655"/>
    </location>
</feature>
<reference evidence="3" key="2">
    <citation type="submission" date="2022-01" db="EMBL/GenBank/DDBJ databases">
        <authorList>
            <person name="Yamashiro T."/>
            <person name="Shiraishi A."/>
            <person name="Satake H."/>
            <person name="Nakayama K."/>
        </authorList>
    </citation>
    <scope>NUCLEOTIDE SEQUENCE</scope>
</reference>
<dbReference type="GO" id="GO:0003964">
    <property type="term" value="F:RNA-directed DNA polymerase activity"/>
    <property type="evidence" value="ECO:0007669"/>
    <property type="project" value="UniProtKB-KW"/>
</dbReference>
<dbReference type="InterPro" id="IPR012340">
    <property type="entry name" value="NA-bd_OB-fold"/>
</dbReference>
<keyword evidence="3" id="KW-0808">Transferase</keyword>
<accession>A0ABQ5J9V3</accession>
<keyword evidence="2" id="KW-1133">Transmembrane helix</keyword>
<keyword evidence="3" id="KW-0548">Nucleotidyltransferase</keyword>
<proteinExistence type="predicted"/>
<evidence type="ECO:0000256" key="1">
    <source>
        <dbReference type="SAM" id="MobiDB-lite"/>
    </source>
</evidence>
<feature type="compositionally biased region" description="Basic and acidic residues" evidence="1">
    <location>
        <begin position="668"/>
        <end position="686"/>
    </location>
</feature>
<protein>
    <submittedName>
        <fullName evidence="3">Reverse transcriptase domain-containing protein</fullName>
    </submittedName>
</protein>
<feature type="transmembrane region" description="Helical" evidence="2">
    <location>
        <begin position="154"/>
        <end position="176"/>
    </location>
</feature>
<feature type="compositionally biased region" description="Polar residues" evidence="1">
    <location>
        <begin position="656"/>
        <end position="666"/>
    </location>
</feature>
<reference evidence="3" key="1">
    <citation type="journal article" date="2022" name="Int. J. Mol. Sci.">
        <title>Draft Genome of Tanacetum Coccineum: Genomic Comparison of Closely Related Tanacetum-Family Plants.</title>
        <authorList>
            <person name="Yamashiro T."/>
            <person name="Shiraishi A."/>
            <person name="Nakayama K."/>
            <person name="Satake H."/>
        </authorList>
    </citation>
    <scope>NUCLEOTIDE SEQUENCE</scope>
</reference>
<dbReference type="Proteomes" id="UP001151760">
    <property type="component" value="Unassembled WGS sequence"/>
</dbReference>
<sequence>MADIGHSNDRVNEDMESDVDKVYDEFVVHMAGGIVGAMEHKAFSKASDINLRGQIRLYFMFGFITEADTKQCNREAARRSRFRKQVTGYVLFRGWINKQPAMTTQKVRDVTGFPIEWNDTDIGVTQVEIGAEIGASGGWKEVLAAREEPAEQDVGVLFGLLFIMTLSLVVLLLMVIGNGVVPHNIAVSSNYLSEIHGLKKADELQTSTCLSFVSLFLQLLRYLQFSKFCGYFGLVRILGSHKPKKDENIVFFKYIFKALLKDQSATALVTFFTPNADVLTGRSCTELVKKYGVPDPREFPDEILSLNGRTHIFQIHYNPSCVQGRVDFYFDDILDKPLQIAGPSQSSETSIAASDKYYGTDTNSDPLPITPETPGTYEQPTASTAASLAITESVSSDTPSIPTPGSETTTKNVKRALFETESRRKQEEKGMIRSRQQLIGKHIALATLIYDGARPTHTIMGLVAANGPPTHVSRVAATANGSRLLLMDLRGRDNTKSRRHRTRLGPKDKETLGPAWPIKRGRLSSTQGPPKKFTWYKNKVSHIRIIVYSDLTRPDLTFVSTSWRHPGDPTLGITLIRMSAMANATPIVTTVTKTANKEKTPDAAPRVNILDFCEEHYEDILPIIIEKARRDKRKEVQTRLNFGENSKKIRRERENSLNSRAENSPTRFHPERSRTRSREKRNDRNVFNRLSHQKKSVHERLSDTTRQVQQNLGQAGRTRETPLIVEVIPSVGNIPELKTTSGASKNRMAILTLRRPGPSIEIDLVTEIDPAAQKDGGKVNPHHLADQKATPVAEDTGSQE</sequence>
<evidence type="ECO:0000313" key="3">
    <source>
        <dbReference type="EMBL" id="GJU09307.1"/>
    </source>
</evidence>
<evidence type="ECO:0000256" key="2">
    <source>
        <dbReference type="SAM" id="Phobius"/>
    </source>
</evidence>